<dbReference type="Gene3D" id="3.40.630.30">
    <property type="match status" value="1"/>
</dbReference>
<accession>A0ABU2CCR4</accession>
<dbReference type="InterPro" id="IPR000182">
    <property type="entry name" value="GNAT_dom"/>
</dbReference>
<dbReference type="InterPro" id="IPR016181">
    <property type="entry name" value="Acyl_CoA_acyltransferase"/>
</dbReference>
<keyword evidence="2" id="KW-0012">Acyltransferase</keyword>
<evidence type="ECO:0000256" key="2">
    <source>
        <dbReference type="ARBA" id="ARBA00023315"/>
    </source>
</evidence>
<dbReference type="SUPFAM" id="SSF55729">
    <property type="entry name" value="Acyl-CoA N-acyltransferases (Nat)"/>
    <property type="match status" value="1"/>
</dbReference>
<dbReference type="Pfam" id="PF00583">
    <property type="entry name" value="Acetyltransf_1"/>
    <property type="match status" value="1"/>
</dbReference>
<keyword evidence="1" id="KW-0808">Transferase</keyword>
<reference evidence="4 5" key="1">
    <citation type="submission" date="2023-07" db="EMBL/GenBank/DDBJ databases">
        <title>Sorghum-associated microbial communities from plants grown in Nebraska, USA.</title>
        <authorList>
            <person name="Schachtman D."/>
        </authorList>
    </citation>
    <scope>NUCLEOTIDE SEQUENCE [LARGE SCALE GENOMIC DNA]</scope>
    <source>
        <strain evidence="4 5">BE313</strain>
    </source>
</reference>
<organism evidence="4 5">
    <name type="scientific">Rhodoferax ferrireducens</name>
    <dbReference type="NCBI Taxonomy" id="192843"/>
    <lineage>
        <taxon>Bacteria</taxon>
        <taxon>Pseudomonadati</taxon>
        <taxon>Pseudomonadota</taxon>
        <taxon>Betaproteobacteria</taxon>
        <taxon>Burkholderiales</taxon>
        <taxon>Comamonadaceae</taxon>
        <taxon>Rhodoferax</taxon>
    </lineage>
</organism>
<dbReference type="RefSeq" id="WP_116607331.1">
    <property type="nucleotide sequence ID" value="NZ_JAVDXT010000004.1"/>
</dbReference>
<evidence type="ECO:0000256" key="1">
    <source>
        <dbReference type="ARBA" id="ARBA00022679"/>
    </source>
</evidence>
<dbReference type="Proteomes" id="UP001180487">
    <property type="component" value="Unassembled WGS sequence"/>
</dbReference>
<dbReference type="CDD" id="cd04301">
    <property type="entry name" value="NAT_SF"/>
    <property type="match status" value="1"/>
</dbReference>
<dbReference type="InterPro" id="IPR050832">
    <property type="entry name" value="Bact_Acetyltransf"/>
</dbReference>
<evidence type="ECO:0000313" key="5">
    <source>
        <dbReference type="Proteomes" id="UP001180487"/>
    </source>
</evidence>
<dbReference type="PANTHER" id="PTHR43877">
    <property type="entry name" value="AMINOALKYLPHOSPHONATE N-ACETYLTRANSFERASE-RELATED-RELATED"/>
    <property type="match status" value="1"/>
</dbReference>
<protein>
    <submittedName>
        <fullName evidence="4">Ribosomal protein S18 acetylase RimI-like enzyme</fullName>
    </submittedName>
</protein>
<evidence type="ECO:0000259" key="3">
    <source>
        <dbReference type="PROSITE" id="PS51186"/>
    </source>
</evidence>
<keyword evidence="5" id="KW-1185">Reference proteome</keyword>
<proteinExistence type="predicted"/>
<dbReference type="EMBL" id="JAVDXT010000004">
    <property type="protein sequence ID" value="MDR7379113.1"/>
    <property type="molecule type" value="Genomic_DNA"/>
</dbReference>
<feature type="domain" description="N-acetyltransferase" evidence="3">
    <location>
        <begin position="7"/>
        <end position="175"/>
    </location>
</feature>
<evidence type="ECO:0000313" key="4">
    <source>
        <dbReference type="EMBL" id="MDR7379113.1"/>
    </source>
</evidence>
<sequence>MTSPLSIDVRPAVLREAQAIADLHVSATAAAYQGLVPDEHLNTLPMPKRLSLWREAIEYGDPQVQVALDGDKIVGFVGFDRSRDKGTKNTVGEIWSIYVAASHWDKGVGLALWDAAREALVEEGCTTVTVWIPLRNERALRFFDLAGFKRELNTAKTVPMGDIKIEEIRLKRALD</sequence>
<gene>
    <name evidence="4" type="ORF">J2X19_003807</name>
</gene>
<comment type="caution">
    <text evidence="4">The sequence shown here is derived from an EMBL/GenBank/DDBJ whole genome shotgun (WGS) entry which is preliminary data.</text>
</comment>
<dbReference type="PROSITE" id="PS51186">
    <property type="entry name" value="GNAT"/>
    <property type="match status" value="1"/>
</dbReference>
<name>A0ABU2CCR4_9BURK</name>